<dbReference type="RefSeq" id="WP_184613494.1">
    <property type="nucleotide sequence ID" value="NZ_BOOS01000002.1"/>
</dbReference>
<dbReference type="Proteomes" id="UP000588112">
    <property type="component" value="Unassembled WGS sequence"/>
</dbReference>
<feature type="domain" description="RanBP2-type" evidence="6">
    <location>
        <begin position="1"/>
        <end position="31"/>
    </location>
</feature>
<feature type="transmembrane region" description="Helical" evidence="5">
    <location>
        <begin position="223"/>
        <end position="249"/>
    </location>
</feature>
<evidence type="ECO:0000256" key="1">
    <source>
        <dbReference type="ARBA" id="ARBA00022723"/>
    </source>
</evidence>
<reference evidence="7 8" key="1">
    <citation type="submission" date="2020-08" db="EMBL/GenBank/DDBJ databases">
        <title>Sequencing the genomes of 1000 actinobacteria strains.</title>
        <authorList>
            <person name="Klenk H.-P."/>
        </authorList>
    </citation>
    <scope>NUCLEOTIDE SEQUENCE [LARGE SCALE GENOMIC DNA]</scope>
    <source>
        <strain evidence="7 8">DSM 45790</strain>
    </source>
</reference>
<comment type="caution">
    <text evidence="7">The sequence shown here is derived from an EMBL/GenBank/DDBJ whole genome shotgun (WGS) entry which is preliminary data.</text>
</comment>
<proteinExistence type="predicted"/>
<keyword evidence="1" id="KW-0479">Metal-binding</keyword>
<name>A0A7W8Z7Q7_9ACTN</name>
<keyword evidence="2" id="KW-0863">Zinc-finger</keyword>
<dbReference type="PROSITE" id="PS50199">
    <property type="entry name" value="ZF_RANBP2_2"/>
    <property type="match status" value="1"/>
</dbReference>
<evidence type="ECO:0000313" key="8">
    <source>
        <dbReference type="Proteomes" id="UP000588112"/>
    </source>
</evidence>
<accession>A0A7W8Z7Q7</accession>
<evidence type="ECO:0000256" key="2">
    <source>
        <dbReference type="ARBA" id="ARBA00022771"/>
    </source>
</evidence>
<sequence>MAGTTWQCAACDTYNDAQQVRCMVCDERRAPDPPSPVAPPGPPQWNTDRPAPGDGRTPPGPAGPPGFASGPVPPTRPVRPAGPGYPGRPAGPGYPAGPGGTPYGGRPGGAHGGRPVPPSGMPPRPGTPGRTGAAYPPFSGPPRTAHRPGPPGGASPASSGPAGMGYPPSAAWPYPLTPTGPANPTGLTGAFGRPPGHMAPYVPPGMPLRPPGTMPVVPARSGLTFGGCLAIGAACFAGLLIILMVLAFLSSL</sequence>
<feature type="compositionally biased region" description="Low complexity" evidence="4">
    <location>
        <begin position="154"/>
        <end position="164"/>
    </location>
</feature>
<evidence type="ECO:0000256" key="3">
    <source>
        <dbReference type="ARBA" id="ARBA00022833"/>
    </source>
</evidence>
<keyword evidence="5" id="KW-0812">Transmembrane</keyword>
<keyword evidence="5" id="KW-0472">Membrane</keyword>
<dbReference type="InterPro" id="IPR001876">
    <property type="entry name" value="Znf_RanBP2"/>
</dbReference>
<feature type="compositionally biased region" description="Pro residues" evidence="4">
    <location>
        <begin position="32"/>
        <end position="43"/>
    </location>
</feature>
<feature type="compositionally biased region" description="Gly residues" evidence="4">
    <location>
        <begin position="94"/>
        <end position="112"/>
    </location>
</feature>
<organism evidence="7 8">
    <name type="scientific">Sphaerisporangium krabiense</name>
    <dbReference type="NCBI Taxonomy" id="763782"/>
    <lineage>
        <taxon>Bacteria</taxon>
        <taxon>Bacillati</taxon>
        <taxon>Actinomycetota</taxon>
        <taxon>Actinomycetes</taxon>
        <taxon>Streptosporangiales</taxon>
        <taxon>Streptosporangiaceae</taxon>
        <taxon>Sphaerisporangium</taxon>
    </lineage>
</organism>
<dbReference type="AlphaFoldDB" id="A0A7W8Z7Q7"/>
<evidence type="ECO:0000313" key="7">
    <source>
        <dbReference type="EMBL" id="MBB5628815.1"/>
    </source>
</evidence>
<evidence type="ECO:0000256" key="4">
    <source>
        <dbReference type="SAM" id="MobiDB-lite"/>
    </source>
</evidence>
<keyword evidence="5" id="KW-1133">Transmembrane helix</keyword>
<keyword evidence="3" id="KW-0862">Zinc</keyword>
<feature type="compositionally biased region" description="Low complexity" evidence="4">
    <location>
        <begin position="78"/>
        <end position="93"/>
    </location>
</feature>
<feature type="compositionally biased region" description="Pro residues" evidence="4">
    <location>
        <begin position="115"/>
        <end position="126"/>
    </location>
</feature>
<dbReference type="GO" id="GO:0008270">
    <property type="term" value="F:zinc ion binding"/>
    <property type="evidence" value="ECO:0007669"/>
    <property type="project" value="UniProtKB-KW"/>
</dbReference>
<dbReference type="EMBL" id="JACHBR010000001">
    <property type="protein sequence ID" value="MBB5628815.1"/>
    <property type="molecule type" value="Genomic_DNA"/>
</dbReference>
<keyword evidence="8" id="KW-1185">Reference proteome</keyword>
<gene>
    <name evidence="7" type="ORF">BJ981_004514</name>
</gene>
<protein>
    <recommendedName>
        <fullName evidence="6">RanBP2-type domain-containing protein</fullName>
    </recommendedName>
</protein>
<feature type="region of interest" description="Disordered" evidence="4">
    <location>
        <begin position="27"/>
        <end position="164"/>
    </location>
</feature>
<dbReference type="PROSITE" id="PS01358">
    <property type="entry name" value="ZF_RANBP2_1"/>
    <property type="match status" value="1"/>
</dbReference>
<evidence type="ECO:0000256" key="5">
    <source>
        <dbReference type="SAM" id="Phobius"/>
    </source>
</evidence>
<evidence type="ECO:0000259" key="6">
    <source>
        <dbReference type="PROSITE" id="PS50199"/>
    </source>
</evidence>